<name>A0A1I2NL28_9BACI</name>
<dbReference type="InterPro" id="IPR014284">
    <property type="entry name" value="RNA_pol_sigma-70_dom"/>
</dbReference>
<dbReference type="Pfam" id="PF04542">
    <property type="entry name" value="Sigma70_r2"/>
    <property type="match status" value="1"/>
</dbReference>
<evidence type="ECO:0000313" key="4">
    <source>
        <dbReference type="EMBL" id="SFG04594.1"/>
    </source>
</evidence>
<dbReference type="Pfam" id="PF04297">
    <property type="entry name" value="UPF0122"/>
    <property type="match status" value="1"/>
</dbReference>
<protein>
    <submittedName>
        <fullName evidence="4">RNA polymerase sigma factor, sigma-70 family</fullName>
    </submittedName>
</protein>
<dbReference type="InterPro" id="IPR013325">
    <property type="entry name" value="RNA_pol_sigma_r2"/>
</dbReference>
<dbReference type="RefSeq" id="WP_089752233.1">
    <property type="nucleotide sequence ID" value="NZ_FOOG01000020.1"/>
</dbReference>
<feature type="domain" description="RNA polymerase sigma-70 region 2" evidence="3">
    <location>
        <begin position="11"/>
        <end position="78"/>
    </location>
</feature>
<dbReference type="Proteomes" id="UP000198897">
    <property type="component" value="Unassembled WGS sequence"/>
</dbReference>
<organism evidence="4 5">
    <name type="scientific">Halobacillus alkaliphilus</name>
    <dbReference type="NCBI Taxonomy" id="396056"/>
    <lineage>
        <taxon>Bacteria</taxon>
        <taxon>Bacillati</taxon>
        <taxon>Bacillota</taxon>
        <taxon>Bacilli</taxon>
        <taxon>Bacillales</taxon>
        <taxon>Bacillaceae</taxon>
        <taxon>Halobacillus</taxon>
    </lineage>
</organism>
<dbReference type="SUPFAM" id="SSF88946">
    <property type="entry name" value="Sigma2 domain of RNA polymerase sigma factors"/>
    <property type="match status" value="1"/>
</dbReference>
<dbReference type="Gene3D" id="1.10.1740.10">
    <property type="match status" value="1"/>
</dbReference>
<dbReference type="OrthoDB" id="9783788at2"/>
<dbReference type="InterPro" id="IPR007394">
    <property type="entry name" value="UPF0122"/>
</dbReference>
<dbReference type="GO" id="GO:0006352">
    <property type="term" value="P:DNA-templated transcription initiation"/>
    <property type="evidence" value="ECO:0007669"/>
    <property type="project" value="InterPro"/>
</dbReference>
<evidence type="ECO:0000313" key="5">
    <source>
        <dbReference type="Proteomes" id="UP000198897"/>
    </source>
</evidence>
<comment type="function">
    <text evidence="2">Might take part in the signal recognition particle (SRP) pathway. This is inferred from the conservation of its genetic proximity to ftsY/ffh. May be a regulatory protein.</text>
</comment>
<dbReference type="AlphaFoldDB" id="A0A1I2NL28"/>
<proteinExistence type="inferred from homology"/>
<gene>
    <name evidence="4" type="ORF">SAMN05216353_12043</name>
</gene>
<evidence type="ECO:0000256" key="1">
    <source>
        <dbReference type="ARBA" id="ARBA00008720"/>
    </source>
</evidence>
<evidence type="ECO:0000256" key="2">
    <source>
        <dbReference type="ARBA" id="ARBA00024764"/>
    </source>
</evidence>
<comment type="similarity">
    <text evidence="1">Belongs to the UPF0122 family.</text>
</comment>
<dbReference type="SUPFAM" id="SSF88659">
    <property type="entry name" value="Sigma3 and sigma4 domains of RNA polymerase sigma factors"/>
    <property type="match status" value="1"/>
</dbReference>
<sequence length="174" mass="20921">MIKNHDFAEVVDEYKRLIYYHIRKLNIIDRNGDFFAEGLYALWQAHDTYDENAGTLSSYINWKIHNALIDKIRKDNRTVEAEERFQDHVIHMQLYQVEDVVLDPYLWKSIRALLTDNQWKWIYYSIIHDFSVDQIAAREGVTRDAVKNWGRHARKRLENSSIFNRKALEKYSRA</sequence>
<dbReference type="GO" id="GO:0003700">
    <property type="term" value="F:DNA-binding transcription factor activity"/>
    <property type="evidence" value="ECO:0007669"/>
    <property type="project" value="InterPro"/>
</dbReference>
<dbReference type="NCBIfam" id="TIGR02937">
    <property type="entry name" value="sigma70-ECF"/>
    <property type="match status" value="1"/>
</dbReference>
<accession>A0A1I2NL28</accession>
<keyword evidence="5" id="KW-1185">Reference proteome</keyword>
<dbReference type="EMBL" id="FOOG01000020">
    <property type="protein sequence ID" value="SFG04594.1"/>
    <property type="molecule type" value="Genomic_DNA"/>
</dbReference>
<evidence type="ECO:0000259" key="3">
    <source>
        <dbReference type="Pfam" id="PF04542"/>
    </source>
</evidence>
<dbReference type="InterPro" id="IPR036388">
    <property type="entry name" value="WH-like_DNA-bd_sf"/>
</dbReference>
<reference evidence="5" key="1">
    <citation type="submission" date="2016-10" db="EMBL/GenBank/DDBJ databases">
        <authorList>
            <person name="Varghese N."/>
            <person name="Submissions S."/>
        </authorList>
    </citation>
    <scope>NUCLEOTIDE SEQUENCE [LARGE SCALE GENOMIC DNA]</scope>
    <source>
        <strain evidence="5">FP5</strain>
    </source>
</reference>
<dbReference type="InterPro" id="IPR013324">
    <property type="entry name" value="RNA_pol_sigma_r3/r4-like"/>
</dbReference>
<dbReference type="Gene3D" id="1.10.10.10">
    <property type="entry name" value="Winged helix-like DNA-binding domain superfamily/Winged helix DNA-binding domain"/>
    <property type="match status" value="1"/>
</dbReference>
<dbReference type="InterPro" id="IPR007627">
    <property type="entry name" value="RNA_pol_sigma70_r2"/>
</dbReference>